<evidence type="ECO:0000313" key="1">
    <source>
        <dbReference type="EMBL" id="WIF98731.1"/>
    </source>
</evidence>
<reference evidence="1 2" key="1">
    <citation type="submission" date="2023-05" db="EMBL/GenBank/DDBJ databases">
        <title>Comparative genomics reveals the evidence of polycyclic aromatic hydrocarbons degradation in moderately halophilic genus Pontibacillus.</title>
        <authorList>
            <person name="Yang H."/>
            <person name="Qian Z."/>
        </authorList>
    </citation>
    <scope>NUCLEOTIDE SEQUENCE [LARGE SCALE GENOMIC DNA]</scope>
    <source>
        <strain evidence="2">HN14</strain>
    </source>
</reference>
<dbReference type="EMBL" id="CP126446">
    <property type="protein sequence ID" value="WIF98731.1"/>
    <property type="molecule type" value="Genomic_DNA"/>
</dbReference>
<sequence length="116" mass="12909">MAITAKTRISTRREGRLETYESGDVINGLNKAEEQRLVKEGDAVFTYAPSIPEDDKTENHPKELSFEGIELSDLKDAATEAGITFNGNIGFDKLVDRIQEEGKAEEVLATFEDEDE</sequence>
<gene>
    <name evidence="1" type="ORF">QNI29_03505</name>
</gene>
<evidence type="ECO:0000313" key="2">
    <source>
        <dbReference type="Proteomes" id="UP001236652"/>
    </source>
</evidence>
<name>A0ABY8V164_9BACI</name>
<keyword evidence="2" id="KW-1185">Reference proteome</keyword>
<protein>
    <submittedName>
        <fullName evidence="1">Uncharacterized protein</fullName>
    </submittedName>
</protein>
<proteinExistence type="predicted"/>
<dbReference type="Proteomes" id="UP001236652">
    <property type="component" value="Chromosome"/>
</dbReference>
<organism evidence="1 2">
    <name type="scientific">Pontibacillus chungwhensis</name>
    <dbReference type="NCBI Taxonomy" id="265426"/>
    <lineage>
        <taxon>Bacteria</taxon>
        <taxon>Bacillati</taxon>
        <taxon>Bacillota</taxon>
        <taxon>Bacilli</taxon>
        <taxon>Bacillales</taxon>
        <taxon>Bacillaceae</taxon>
        <taxon>Pontibacillus</taxon>
    </lineage>
</organism>
<accession>A0ABY8V164</accession>
<dbReference type="RefSeq" id="WP_231418502.1">
    <property type="nucleotide sequence ID" value="NZ_CP126446.1"/>
</dbReference>